<dbReference type="EMBL" id="QXIL01000020">
    <property type="protein sequence ID" value="RXI77561.1"/>
    <property type="molecule type" value="Genomic_DNA"/>
</dbReference>
<proteinExistence type="predicted"/>
<comment type="caution">
    <text evidence="2">The sequence shown here is derived from an EMBL/GenBank/DDBJ whole genome shotgun (WGS) entry which is preliminary data.</text>
</comment>
<keyword evidence="3" id="KW-1185">Reference proteome</keyword>
<dbReference type="GO" id="GO:0016740">
    <property type="term" value="F:transferase activity"/>
    <property type="evidence" value="ECO:0007669"/>
    <property type="project" value="UniProtKB-KW"/>
</dbReference>
<dbReference type="Proteomes" id="UP000290602">
    <property type="component" value="Unassembled WGS sequence"/>
</dbReference>
<name>A0A4Q0VHB9_9LACO</name>
<feature type="transmembrane region" description="Helical" evidence="1">
    <location>
        <begin position="227"/>
        <end position="247"/>
    </location>
</feature>
<organism evidence="2 3">
    <name type="scientific">Levilactobacillus suantsaii</name>
    <dbReference type="NCBI Taxonomy" id="2292255"/>
    <lineage>
        <taxon>Bacteria</taxon>
        <taxon>Bacillati</taxon>
        <taxon>Bacillota</taxon>
        <taxon>Bacilli</taxon>
        <taxon>Lactobacillales</taxon>
        <taxon>Lactobacillaceae</taxon>
        <taxon>Levilactobacillus</taxon>
    </lineage>
</organism>
<evidence type="ECO:0000313" key="3">
    <source>
        <dbReference type="Proteomes" id="UP000290602"/>
    </source>
</evidence>
<feature type="transmembrane region" description="Helical" evidence="1">
    <location>
        <begin position="12"/>
        <end position="32"/>
    </location>
</feature>
<feature type="transmembrane region" description="Helical" evidence="1">
    <location>
        <begin position="196"/>
        <end position="215"/>
    </location>
</feature>
<dbReference type="PANTHER" id="PTHR38454:SF1">
    <property type="entry name" value="INTEGRAL MEMBRANE PROTEIN"/>
    <property type="match status" value="1"/>
</dbReference>
<gene>
    <name evidence="2" type="ORF">DXH47_09015</name>
</gene>
<dbReference type="PANTHER" id="PTHR38454">
    <property type="entry name" value="INTEGRAL MEMBRANE PROTEIN-RELATED"/>
    <property type="match status" value="1"/>
</dbReference>
<dbReference type="OrthoDB" id="9815466at2"/>
<keyword evidence="1" id="KW-0472">Membrane</keyword>
<accession>A0A4Q0VHB9</accession>
<evidence type="ECO:0000313" key="2">
    <source>
        <dbReference type="EMBL" id="RXI77561.1"/>
    </source>
</evidence>
<feature type="transmembrane region" description="Helical" evidence="1">
    <location>
        <begin position="105"/>
        <end position="124"/>
    </location>
</feature>
<dbReference type="InterPro" id="IPR018580">
    <property type="entry name" value="Uncharacterised_YfhO"/>
</dbReference>
<keyword evidence="1" id="KW-0812">Transmembrane</keyword>
<reference evidence="2 3" key="1">
    <citation type="submission" date="2018-08" db="EMBL/GenBank/DDBJ databases">
        <title>Lactobacillus suantsai sp. nov., isolated from traditional fermented suan-tsai in Taiwan.</title>
        <authorList>
            <person name="Huang C.-H."/>
        </authorList>
    </citation>
    <scope>NUCLEOTIDE SEQUENCE [LARGE SCALE GENOMIC DNA]</scope>
    <source>
        <strain evidence="2 3">BCRC 12945</strain>
    </source>
</reference>
<sequence>MMKSKRQPKLAYAAYTGIFIVLVAAMYGIFILTGKSFIWQGDGLAQHYPILVRFYDWLHQGKLAGWSWNLGLGADRITAFSYYVLGDPISYLIGLFPKQHIETGYNLLVLVRLYLSGLAFMFFARQRMFKPSSRLIGTITYTFTGFSLYVSIRHPFFLLPMILFPLLTYGIDHVLAGKSWLPLAAFTGLTLIGNFYFAYILAIGSLVYAILRYFAVRHDHVFHLGRLIGRLIGAGLVGALLGSILFIPSALGVLKSTRAGTDFANGYLLYPFNYYLKIPNAVVTTGNAMSFWVNLGLAGLTFLALVYTLSHFKRYLWLNLGVVLLGVGLLFPEIAAIMNGGTTPSQRWLLLGCLAFGLAVMSFCDQLVALTHCDLLVLVWATLGLLLLVWAANGFIMDNDAHDFVLYGWLLLTLGAIVLGVMEHWSAKRQVTVLMGLLCLNVVANSYGYFSPLSGGASQQLTPRGVATKFQKDYYDGAEKYVKHQAGFSRSRISRQYYYSNDAKTNLGMNLGAHDIMSYFSVENGDVGVFSQALGNAQFKMNKPINQGDSRTTLNNLLGVRYVFARENQPGMQAFPYGYHVAKKNGKAVTYADKPVHGFGNSYGTTILTSKYALPLAYLQTQKLSAKQFKHLSDTDREQALTTGALYEAAAPKVKTTTYHSRQRELSYKVRPLKETVINSFKQLVNYRQQGNQLDPDLVKTSQQSLRKHNQDRSVSINEDRTRLGKLIKQNQKILKQGKQKNKHGLTRMTSDNQNHPITYQLRIKQPQRTRGTELYLDLSGIKAERFTVQDKYQGRRNTEIFQNRAYTGLSRLQTLRKSIWNLSDGAYSVTATSFQNVNSFNQLGQTNLSDYEPKSHVLLNLGYSTSPRRKIKLTFKGVKSLSFKSAKLIAVPFGKPYAKQMRTLQHQGLSNLNVTSDRVTGTAQADTASILTTSIPYSSGWRLTVDGKPQATHRVNVGFIGASLPAGQHKIELTHRTPGLRLGIVATALGLLIMVLSAIWTGLKRRKRP</sequence>
<feature type="transmembrane region" description="Helical" evidence="1">
    <location>
        <begin position="316"/>
        <end position="336"/>
    </location>
</feature>
<feature type="transmembrane region" description="Helical" evidence="1">
    <location>
        <begin position="404"/>
        <end position="422"/>
    </location>
</feature>
<dbReference type="Pfam" id="PF09586">
    <property type="entry name" value="YfhO"/>
    <property type="match status" value="1"/>
</dbReference>
<feature type="transmembrane region" description="Helical" evidence="1">
    <location>
        <begin position="983"/>
        <end position="1004"/>
    </location>
</feature>
<keyword evidence="1" id="KW-1133">Transmembrane helix</keyword>
<dbReference type="AlphaFoldDB" id="A0A4Q0VHB9"/>
<feature type="transmembrane region" description="Helical" evidence="1">
    <location>
        <begin position="375"/>
        <end position="392"/>
    </location>
</feature>
<evidence type="ECO:0000256" key="1">
    <source>
        <dbReference type="SAM" id="Phobius"/>
    </source>
</evidence>
<feature type="transmembrane region" description="Helical" evidence="1">
    <location>
        <begin position="348"/>
        <end position="368"/>
    </location>
</feature>
<protein>
    <submittedName>
        <fullName evidence="2">Glycosyltransferase</fullName>
    </submittedName>
</protein>
<feature type="transmembrane region" description="Helical" evidence="1">
    <location>
        <begin position="289"/>
        <end position="309"/>
    </location>
</feature>
<keyword evidence="2" id="KW-0808">Transferase</keyword>
<feature type="transmembrane region" description="Helical" evidence="1">
    <location>
        <begin position="431"/>
        <end position="450"/>
    </location>
</feature>